<name>A0A1F6TJU1_9PROT</name>
<proteinExistence type="predicted"/>
<organism evidence="1 2">
    <name type="scientific">Candidatus Muproteobacteria bacterium RBG_16_65_34</name>
    <dbReference type="NCBI Taxonomy" id="1817760"/>
    <lineage>
        <taxon>Bacteria</taxon>
        <taxon>Pseudomonadati</taxon>
        <taxon>Pseudomonadota</taxon>
        <taxon>Candidatus Muproteobacteria</taxon>
    </lineage>
</organism>
<gene>
    <name evidence="1" type="ORF">A2151_08400</name>
</gene>
<comment type="caution">
    <text evidence="1">The sequence shown here is derived from an EMBL/GenBank/DDBJ whole genome shotgun (WGS) entry which is preliminary data.</text>
</comment>
<dbReference type="AlphaFoldDB" id="A0A1F6TJU1"/>
<dbReference type="GO" id="GO:0032259">
    <property type="term" value="P:methylation"/>
    <property type="evidence" value="ECO:0007669"/>
    <property type="project" value="UniProtKB-KW"/>
</dbReference>
<reference evidence="1 2" key="1">
    <citation type="journal article" date="2016" name="Nat. Commun.">
        <title>Thousands of microbial genomes shed light on interconnected biogeochemical processes in an aquifer system.</title>
        <authorList>
            <person name="Anantharaman K."/>
            <person name="Brown C.T."/>
            <person name="Hug L.A."/>
            <person name="Sharon I."/>
            <person name="Castelle C.J."/>
            <person name="Probst A.J."/>
            <person name="Thomas B.C."/>
            <person name="Singh A."/>
            <person name="Wilkins M.J."/>
            <person name="Karaoz U."/>
            <person name="Brodie E.L."/>
            <person name="Williams K.H."/>
            <person name="Hubbard S.S."/>
            <person name="Banfield J.F."/>
        </authorList>
    </citation>
    <scope>NUCLEOTIDE SEQUENCE [LARGE SCALE GENOMIC DNA]</scope>
</reference>
<accession>A0A1F6TJU1</accession>
<evidence type="ECO:0000313" key="2">
    <source>
        <dbReference type="Proteomes" id="UP000178885"/>
    </source>
</evidence>
<dbReference type="GO" id="GO:0008168">
    <property type="term" value="F:methyltransferase activity"/>
    <property type="evidence" value="ECO:0007669"/>
    <property type="project" value="UniProtKB-KW"/>
</dbReference>
<protein>
    <submittedName>
        <fullName evidence="1">DNA methyltransferase</fullName>
    </submittedName>
</protein>
<dbReference type="EMBL" id="MFSU01000107">
    <property type="protein sequence ID" value="OGI45407.1"/>
    <property type="molecule type" value="Genomic_DNA"/>
</dbReference>
<sequence length="87" mass="9754">MPLEQIEKRNFLLRGQNVCQAFFPRTSAWDNLKRALKGSHEESVRDHLAGTVSALFEAGEHGQIAVKVIDDRGNKLLVVKNLREAKG</sequence>
<evidence type="ECO:0000313" key="1">
    <source>
        <dbReference type="EMBL" id="OGI45407.1"/>
    </source>
</evidence>
<keyword evidence="1" id="KW-0489">Methyltransferase</keyword>
<dbReference type="Proteomes" id="UP000178885">
    <property type="component" value="Unassembled WGS sequence"/>
</dbReference>
<keyword evidence="1" id="KW-0808">Transferase</keyword>